<dbReference type="GO" id="GO:0046856">
    <property type="term" value="P:phosphatidylinositol dephosphorylation"/>
    <property type="evidence" value="ECO:0007669"/>
    <property type="project" value="TreeGrafter"/>
</dbReference>
<organism evidence="4 5">
    <name type="scientific">Clytia hemisphaerica</name>
    <dbReference type="NCBI Taxonomy" id="252671"/>
    <lineage>
        <taxon>Eukaryota</taxon>
        <taxon>Metazoa</taxon>
        <taxon>Cnidaria</taxon>
        <taxon>Hydrozoa</taxon>
        <taxon>Hydroidolina</taxon>
        <taxon>Leptothecata</taxon>
        <taxon>Obeliida</taxon>
        <taxon>Clytiidae</taxon>
        <taxon>Clytia</taxon>
    </lineage>
</organism>
<dbReference type="InterPro" id="IPR022158">
    <property type="entry name" value="Inositol_phosphatase"/>
</dbReference>
<dbReference type="Pfam" id="PF02383">
    <property type="entry name" value="Syja_N"/>
    <property type="match status" value="1"/>
</dbReference>
<dbReference type="PROSITE" id="PS50275">
    <property type="entry name" value="SAC"/>
    <property type="match status" value="1"/>
</dbReference>
<dbReference type="PANTHER" id="PTHR45662:SF8">
    <property type="entry name" value="PHOSPHATIDYLINOSITIDE PHOSPHATASE SAC2"/>
    <property type="match status" value="1"/>
</dbReference>
<name>A0A7M5TXA5_9CNID</name>
<dbReference type="RefSeq" id="XP_066926969.1">
    <property type="nucleotide sequence ID" value="XM_067070868.1"/>
</dbReference>
<dbReference type="GO" id="GO:2001135">
    <property type="term" value="P:regulation of endocytic recycling"/>
    <property type="evidence" value="ECO:0007669"/>
    <property type="project" value="TreeGrafter"/>
</dbReference>
<evidence type="ECO:0008006" key="6">
    <source>
        <dbReference type="Google" id="ProtNLM"/>
    </source>
</evidence>
<sequence>MEVFLSLGDVILYDALKNLCLWCNRSDGSFLTSTGEKFQEVWNPVLLGTVYGIIGKMQILPGSEWKLIAITGHQFVGYLPGGIEVYCITKVTLIPLTPESIELGILELEQPTVDLNNGEKSGSQKVQQTWKYFKDSASNITNKNNNTLKEKDKTERRLVEELLKMFNDSGNFYYSPNGDITNSQQRLREIKSPYHWKQTDDRFFWNKFMLKELVESESEHASHWILPVMQGFVQIERCFIDHLEDLNIPNDSTDGLSDYEEEVWDQVDAPTTKYRTAENMKEEEFDLIVISRRSRHRAGTRYKRRGVNEKGHVANYVETEQIACVLKHVVSAVQVRGSVPVYWSQPGTKYRPLPLIDREFEESRIAFSKHFEQEFESYRKEIIVSLVELSGREKIIADSFLEHIFDLDSEKLAFVTFDFHEYCRGMKFENVSILINALDGFIRKSGFHWIDDSGLISQQECVFRVNCMDCLDRTNVVQASIARNMLLDILRKLGRLLPDEELPHTCRRIFNIVWANNGDAISRQYAGTAAMKGDFTRTGERKIAGMMKDGYNSANRYYLNRFKDNYRQTVIDMMLGNSITEDLSAIASAVKSAGEEEVWTTDKEECITQLVRHAELTLLPLDEESLGGWALVDPFSFVSPNEQPQDEDVILLLTHEAYYVARYNDELDEELSSYQRIPLNLLVKIEIGYEMNTFRNQYIFMRLHYGDGFFHTMRTIQNRSFEESKGILSSIAELFLSICRYQSLPLKIMESKLDKKRPRAASNVIPLTSKRTLSTSSRHKVHKEDKEKKLERRLSRSLSSLDSPTQERPLPDITVEGVSGAYTSDFDRFHQQYSPQGDKYDSEFVELRMTHSTSDTALATKQTQGSNTFSKMEGFFRKTKTALGTVGPKLRDISFNKDREPGEDSNGGNQGNQPASEAVKTTLKRINDKFATRAAEVKSKVIPEFKNRIQNALNSSPRAQRKKLLNEEEKERRRLCKTKILEL</sequence>
<evidence type="ECO:0000259" key="3">
    <source>
        <dbReference type="PROSITE" id="PS51791"/>
    </source>
</evidence>
<dbReference type="InterPro" id="IPR002013">
    <property type="entry name" value="SAC_dom"/>
</dbReference>
<evidence type="ECO:0000256" key="1">
    <source>
        <dbReference type="SAM" id="MobiDB-lite"/>
    </source>
</evidence>
<dbReference type="PROSITE" id="PS51791">
    <property type="entry name" value="HSAC2"/>
    <property type="match status" value="1"/>
</dbReference>
<feature type="domain" description="SAC" evidence="2">
    <location>
        <begin position="163"/>
        <end position="527"/>
    </location>
</feature>
<dbReference type="GO" id="GO:0045334">
    <property type="term" value="C:clathrin-coated endocytic vesicle"/>
    <property type="evidence" value="ECO:0007669"/>
    <property type="project" value="TreeGrafter"/>
</dbReference>
<reference evidence="4" key="1">
    <citation type="submission" date="2021-01" db="UniProtKB">
        <authorList>
            <consortium name="EnsemblMetazoa"/>
        </authorList>
    </citation>
    <scope>IDENTIFICATION</scope>
</reference>
<dbReference type="GO" id="GO:0005769">
    <property type="term" value="C:early endosome"/>
    <property type="evidence" value="ECO:0007669"/>
    <property type="project" value="TreeGrafter"/>
</dbReference>
<dbReference type="Proteomes" id="UP000594262">
    <property type="component" value="Unplaced"/>
</dbReference>
<keyword evidence="5" id="KW-1185">Reference proteome</keyword>
<proteinExistence type="predicted"/>
<dbReference type="GeneID" id="136814345"/>
<dbReference type="OrthoDB" id="405996at2759"/>
<dbReference type="InterPro" id="IPR034753">
    <property type="entry name" value="hSac2"/>
</dbReference>
<feature type="compositionally biased region" description="Basic and acidic residues" evidence="1">
    <location>
        <begin position="890"/>
        <end position="902"/>
    </location>
</feature>
<feature type="region of interest" description="Disordered" evidence="1">
    <location>
        <begin position="890"/>
        <end position="917"/>
    </location>
</feature>
<dbReference type="EnsemblMetazoa" id="CLYHEMT003096.1">
    <property type="protein sequence ID" value="CLYHEMP003096.1"/>
    <property type="gene ID" value="CLYHEMG003096"/>
</dbReference>
<protein>
    <recommendedName>
        <fullName evidence="6">Phosphatidylinositide phosphatase SAC2</fullName>
    </recommendedName>
</protein>
<dbReference type="AlphaFoldDB" id="A0A7M5TXA5"/>
<feature type="domain" description="HSac2" evidence="3">
    <location>
        <begin position="601"/>
        <end position="749"/>
    </location>
</feature>
<evidence type="ECO:0000259" key="2">
    <source>
        <dbReference type="PROSITE" id="PS50275"/>
    </source>
</evidence>
<dbReference type="Pfam" id="PF12456">
    <property type="entry name" value="hSac2"/>
    <property type="match status" value="1"/>
</dbReference>
<dbReference type="GO" id="GO:0043812">
    <property type="term" value="F:phosphatidylinositol-4-phosphate phosphatase activity"/>
    <property type="evidence" value="ECO:0007669"/>
    <property type="project" value="TreeGrafter"/>
</dbReference>
<evidence type="ECO:0000313" key="5">
    <source>
        <dbReference type="Proteomes" id="UP000594262"/>
    </source>
</evidence>
<dbReference type="PANTHER" id="PTHR45662">
    <property type="entry name" value="PHOSPHATIDYLINOSITIDE PHOSPHATASE SAC1"/>
    <property type="match status" value="1"/>
</dbReference>
<feature type="compositionally biased region" description="Basic and acidic residues" evidence="1">
    <location>
        <begin position="782"/>
        <end position="794"/>
    </location>
</feature>
<accession>A0A7M5TXA5</accession>
<feature type="region of interest" description="Disordered" evidence="1">
    <location>
        <begin position="772"/>
        <end position="812"/>
    </location>
</feature>
<evidence type="ECO:0000313" key="4">
    <source>
        <dbReference type="EnsemblMetazoa" id="CLYHEMP003096.1"/>
    </source>
</evidence>